<evidence type="ECO:0000256" key="1">
    <source>
        <dbReference type="PROSITE-ProRule" id="PRU00175"/>
    </source>
</evidence>
<dbReference type="GO" id="GO:0016567">
    <property type="term" value="P:protein ubiquitination"/>
    <property type="evidence" value="ECO:0007669"/>
    <property type="project" value="UniProtKB-UniPathway"/>
</dbReference>
<organism evidence="5 6">
    <name type="scientific">Glycine soja</name>
    <name type="common">Wild soybean</name>
    <dbReference type="NCBI Taxonomy" id="3848"/>
    <lineage>
        <taxon>Eukaryota</taxon>
        <taxon>Viridiplantae</taxon>
        <taxon>Streptophyta</taxon>
        <taxon>Embryophyta</taxon>
        <taxon>Tracheophyta</taxon>
        <taxon>Spermatophyta</taxon>
        <taxon>Magnoliopsida</taxon>
        <taxon>eudicotyledons</taxon>
        <taxon>Gunneridae</taxon>
        <taxon>Pentapetalae</taxon>
        <taxon>rosids</taxon>
        <taxon>fabids</taxon>
        <taxon>Fabales</taxon>
        <taxon>Fabaceae</taxon>
        <taxon>Papilionoideae</taxon>
        <taxon>50 kb inversion clade</taxon>
        <taxon>NPAAA clade</taxon>
        <taxon>indigoferoid/millettioid clade</taxon>
        <taxon>Phaseoleae</taxon>
        <taxon>Glycine</taxon>
        <taxon>Glycine subgen. Soja</taxon>
    </lineage>
</organism>
<dbReference type="InterPro" id="IPR013083">
    <property type="entry name" value="Znf_RING/FYVE/PHD"/>
</dbReference>
<dbReference type="PANTHER" id="PTHR34484:SF2">
    <property type="entry name" value="OS02G0832600 PROTEIN"/>
    <property type="match status" value="1"/>
</dbReference>
<dbReference type="SUPFAM" id="SSF57850">
    <property type="entry name" value="RING/U-box"/>
    <property type="match status" value="1"/>
</dbReference>
<evidence type="ECO:0000256" key="3">
    <source>
        <dbReference type="SAM" id="MobiDB-lite"/>
    </source>
</evidence>
<feature type="domain" description="RING-type" evidence="4">
    <location>
        <begin position="440"/>
        <end position="481"/>
    </location>
</feature>
<dbReference type="PANTHER" id="PTHR34484">
    <property type="entry name" value="OS02G0832600 PROTEIN"/>
    <property type="match status" value="1"/>
</dbReference>
<keyword evidence="1" id="KW-0862">Zinc</keyword>
<reference evidence="5 6" key="1">
    <citation type="submission" date="2018-09" db="EMBL/GenBank/DDBJ databases">
        <title>A high-quality reference genome of wild soybean provides a powerful tool to mine soybean genomes.</title>
        <authorList>
            <person name="Xie M."/>
            <person name="Chung C.Y.L."/>
            <person name="Li M.-W."/>
            <person name="Wong F.-L."/>
            <person name="Chan T.-F."/>
            <person name="Lam H.-M."/>
        </authorList>
    </citation>
    <scope>NUCLEOTIDE SEQUENCE [LARGE SCALE GENOMIC DNA]</scope>
    <source>
        <strain evidence="6">cv. W05</strain>
        <tissue evidence="5">Hypocotyl of etiolated seedlings</tissue>
    </source>
</reference>
<evidence type="ECO:0000259" key="4">
    <source>
        <dbReference type="PROSITE" id="PS50089"/>
    </source>
</evidence>
<name>A0A445GYV5_GLYSO</name>
<dbReference type="Gene3D" id="3.30.40.10">
    <property type="entry name" value="Zinc/RING finger domain, C3HC4 (zinc finger)"/>
    <property type="match status" value="1"/>
</dbReference>
<feature type="region of interest" description="Disordered" evidence="3">
    <location>
        <begin position="38"/>
        <end position="93"/>
    </location>
</feature>
<dbReference type="InterPro" id="IPR001841">
    <property type="entry name" value="Znf_RING"/>
</dbReference>
<dbReference type="SMART" id="SM00184">
    <property type="entry name" value="RING"/>
    <property type="match status" value="1"/>
</dbReference>
<keyword evidence="6" id="KW-1185">Reference proteome</keyword>
<dbReference type="UniPathway" id="UPA00143"/>
<accession>A0A445GYV5</accession>
<dbReference type="Proteomes" id="UP000289340">
    <property type="component" value="Chromosome 15"/>
</dbReference>
<sequence length="531" mass="59549">MMPHSQIFQNNQNYAVWTHPLPPYPPENAAVFSRRETFNPHPGRVTGNKRKDCHRTGSGPPALRSGGKGRRIHHPKRIFGRGGGSSRLTPPFAPRNTTSFIIRAKNCGGMVSPPTPEAAIFPAASLSPATFDEKSAKEQWGFNGYGSMKGLIRLRPGNLDSGAGRFEMVYPNSGEEHNNLDKRVSEQDTHIAHLEEQNWTLKERLLFMERQLDDMRRRVHFLETDGAMSHGGEGGAENFPAAGDVCYHLLFLYSSCTAEIFEDFFNKVVFSYISGGVTSTTLRPKRVVYTLKYGDNVNAMLCMGMVRSKCSLKGLHHPQLSLEEHSLEDKELKFVMEHLGQIEERIRCLEAVVFRARQRQRWRPSQAPIRITNYAGESVTVADLQAEEDRVHQEFGGVDVGGEMMGSGRMGKRKASYLVAKALGVETNQGEGFATNLFHCNICLDKARDPVLTSCGHLFCWPCFHKLSYAYSNVRECPVCKGDVTEEGIIPIYGNASVDNNGKFESNEIGLTVPARPRPHRIESIRQRFRY</sequence>
<comment type="caution">
    <text evidence="5">The sequence shown here is derived from an EMBL/GenBank/DDBJ whole genome shotgun (WGS) entry which is preliminary data.</text>
</comment>
<dbReference type="Pfam" id="PF14634">
    <property type="entry name" value="zf-RING_5"/>
    <property type="match status" value="1"/>
</dbReference>
<dbReference type="PROSITE" id="PS50089">
    <property type="entry name" value="ZF_RING_2"/>
    <property type="match status" value="1"/>
</dbReference>
<feature type="compositionally biased region" description="Basic residues" evidence="3">
    <location>
        <begin position="67"/>
        <end position="79"/>
    </location>
</feature>
<dbReference type="EMBL" id="QZWG01000015">
    <property type="protein sequence ID" value="RZB66450.1"/>
    <property type="molecule type" value="Genomic_DNA"/>
</dbReference>
<keyword evidence="1" id="KW-0863">Zinc-finger</keyword>
<protein>
    <submittedName>
        <fullName evidence="5">E3 ubiquitin-protein ligase RMA2</fullName>
    </submittedName>
</protein>
<evidence type="ECO:0000313" key="5">
    <source>
        <dbReference type="EMBL" id="RZB66450.1"/>
    </source>
</evidence>
<keyword evidence="2" id="KW-0175">Coiled coil</keyword>
<evidence type="ECO:0000256" key="2">
    <source>
        <dbReference type="SAM" id="Coils"/>
    </source>
</evidence>
<gene>
    <name evidence="5" type="ORF">D0Y65_042174</name>
</gene>
<evidence type="ECO:0000313" key="6">
    <source>
        <dbReference type="Proteomes" id="UP000289340"/>
    </source>
</evidence>
<dbReference type="GO" id="GO:0008270">
    <property type="term" value="F:zinc ion binding"/>
    <property type="evidence" value="ECO:0007669"/>
    <property type="project" value="UniProtKB-KW"/>
</dbReference>
<feature type="coiled-coil region" evidence="2">
    <location>
        <begin position="191"/>
        <end position="225"/>
    </location>
</feature>
<proteinExistence type="predicted"/>
<dbReference type="AlphaFoldDB" id="A0A445GYV5"/>
<keyword evidence="1" id="KW-0479">Metal-binding</keyword>